<organism evidence="2 3">
    <name type="scientific">Haloarcula salina</name>
    <dbReference type="NCBI Taxonomy" id="1429914"/>
    <lineage>
        <taxon>Archaea</taxon>
        <taxon>Methanobacteriati</taxon>
        <taxon>Methanobacteriota</taxon>
        <taxon>Stenosarchaea group</taxon>
        <taxon>Halobacteria</taxon>
        <taxon>Halobacteriales</taxon>
        <taxon>Haloarculaceae</taxon>
        <taxon>Haloarcula</taxon>
    </lineage>
</organism>
<reference evidence="2" key="1">
    <citation type="submission" date="2021-06" db="EMBL/GenBank/DDBJ databases">
        <title>New haloarchaea isolates fom saline soil.</title>
        <authorList>
            <person name="Duran-Viseras A."/>
            <person name="Sanchez-Porro C.S."/>
            <person name="Ventosa A."/>
        </authorList>
    </citation>
    <scope>NUCLEOTIDE SEQUENCE</scope>
    <source>
        <strain evidence="2">JCM 18369</strain>
    </source>
</reference>
<proteinExistence type="predicted"/>
<sequence>MSNATIEYAGELAELTELTDSNRYEVLSSARRRTVIDALANRSGQVSLDSLARSVATLEPEADPDDDSTVQTIAVSLHHTHLPKMADNGVLEYDADANLVDPSLMALRSA</sequence>
<evidence type="ECO:0000313" key="2">
    <source>
        <dbReference type="EMBL" id="MBV0901913.1"/>
    </source>
</evidence>
<dbReference type="Proteomes" id="UP001166304">
    <property type="component" value="Unassembled WGS sequence"/>
</dbReference>
<keyword evidence="3" id="KW-1185">Reference proteome</keyword>
<dbReference type="InterPro" id="IPR055768">
    <property type="entry name" value="DUF7344"/>
</dbReference>
<dbReference type="Pfam" id="PF24035">
    <property type="entry name" value="DUF7344"/>
    <property type="match status" value="1"/>
</dbReference>
<evidence type="ECO:0000259" key="1">
    <source>
        <dbReference type="Pfam" id="PF24035"/>
    </source>
</evidence>
<comment type="caution">
    <text evidence="2">The sequence shown here is derived from an EMBL/GenBank/DDBJ whole genome shotgun (WGS) entry which is preliminary data.</text>
</comment>
<feature type="domain" description="DUF7344" evidence="1">
    <location>
        <begin position="24"/>
        <end position="100"/>
    </location>
</feature>
<gene>
    <name evidence="2" type="ORF">KTS37_08935</name>
</gene>
<dbReference type="EMBL" id="JAHQXE010000002">
    <property type="protein sequence ID" value="MBV0901913.1"/>
    <property type="molecule type" value="Genomic_DNA"/>
</dbReference>
<dbReference type="AlphaFoldDB" id="A0AA41KIR2"/>
<name>A0AA41KIR2_9EURY</name>
<dbReference type="RefSeq" id="WP_162413099.1">
    <property type="nucleotide sequence ID" value="NZ_JAHQXE010000002.1"/>
</dbReference>
<accession>A0AA41KIR2</accession>
<evidence type="ECO:0000313" key="3">
    <source>
        <dbReference type="Proteomes" id="UP001166304"/>
    </source>
</evidence>
<protein>
    <recommendedName>
        <fullName evidence="1">DUF7344 domain-containing protein</fullName>
    </recommendedName>
</protein>